<dbReference type="CDD" id="cd11533">
    <property type="entry name" value="NTP-PPase_Af0060_like"/>
    <property type="match status" value="1"/>
</dbReference>
<organism evidence="1">
    <name type="scientific">marine sediment metagenome</name>
    <dbReference type="NCBI Taxonomy" id="412755"/>
    <lineage>
        <taxon>unclassified sequences</taxon>
        <taxon>metagenomes</taxon>
        <taxon>ecological metagenomes</taxon>
    </lineage>
</organism>
<evidence type="ECO:0000313" key="1">
    <source>
        <dbReference type="EMBL" id="KKL21649.1"/>
    </source>
</evidence>
<proteinExistence type="predicted"/>
<reference evidence="1" key="1">
    <citation type="journal article" date="2015" name="Nature">
        <title>Complex archaea that bridge the gap between prokaryotes and eukaryotes.</title>
        <authorList>
            <person name="Spang A."/>
            <person name="Saw J.H."/>
            <person name="Jorgensen S.L."/>
            <person name="Zaremba-Niedzwiedzka K."/>
            <person name="Martijn J."/>
            <person name="Lind A.E."/>
            <person name="van Eijk R."/>
            <person name="Schleper C."/>
            <person name="Guy L."/>
            <person name="Ettema T.J."/>
        </authorList>
    </citation>
    <scope>NUCLEOTIDE SEQUENCE</scope>
</reference>
<accession>A0A0F9BIF0</accession>
<protein>
    <submittedName>
        <fullName evidence="1">Uncharacterized protein</fullName>
    </submittedName>
</protein>
<comment type="caution">
    <text evidence="1">The sequence shown here is derived from an EMBL/GenBank/DDBJ whole genome shotgun (WGS) entry which is preliminary data.</text>
</comment>
<dbReference type="InterPro" id="IPR044548">
    <property type="entry name" value="AF0060_NTP-PPase_MazG-like"/>
</dbReference>
<name>A0A0F9BIF0_9ZZZZ</name>
<dbReference type="AlphaFoldDB" id="A0A0F9BIF0"/>
<sequence>MNLGQKIDTLFLLREEKLKQNEIVKSIQREFDSLQEDIILNLQAEDVKKANGEKASASVSMGFYPTVDDLETFANWVVKNGRYEMMRDTNELIAAVSAWIDADKQDLDPRYLLRIRTDKLIEEVGEVQNAIIGVEGSNPRKGVYALPSDIAKELLDVAATALFAFRHVTGLDEVMGELELHILGTAVRAGVHDPQL</sequence>
<dbReference type="EMBL" id="LAZR01037650">
    <property type="protein sequence ID" value="KKL21649.1"/>
    <property type="molecule type" value="Genomic_DNA"/>
</dbReference>
<gene>
    <name evidence="1" type="ORF">LCGC14_2443340</name>
</gene>